<accession>A0A1A9WZP5</accession>
<dbReference type="Proteomes" id="UP000091820">
    <property type="component" value="Unassembled WGS sequence"/>
</dbReference>
<keyword evidence="3" id="KW-1185">Reference proteome</keyword>
<sequence>MGGEEVATDTVYMPPRIELTRFGEFCQKRGINPNLIMLKITLFVMYGDSLVFTSWLTLVTVITKLLSHFLSRSLRKLQNILAELPLPSVAAYRTKVLLLSQRWN</sequence>
<keyword evidence="1" id="KW-0812">Transmembrane</keyword>
<evidence type="ECO:0000313" key="2">
    <source>
        <dbReference type="EnsemblMetazoa" id="GBRI038770-PA"/>
    </source>
</evidence>
<reference evidence="2" key="2">
    <citation type="submission" date="2020-05" db="UniProtKB">
        <authorList>
            <consortium name="EnsemblMetazoa"/>
        </authorList>
    </citation>
    <scope>IDENTIFICATION</scope>
    <source>
        <strain evidence="2">IAEA</strain>
    </source>
</reference>
<reference evidence="3" key="1">
    <citation type="submission" date="2014-03" db="EMBL/GenBank/DDBJ databases">
        <authorList>
            <person name="Aksoy S."/>
            <person name="Warren W."/>
            <person name="Wilson R.K."/>
        </authorList>
    </citation>
    <scope>NUCLEOTIDE SEQUENCE [LARGE SCALE GENOMIC DNA]</scope>
    <source>
        <strain evidence="3">IAEA</strain>
    </source>
</reference>
<evidence type="ECO:0000256" key="1">
    <source>
        <dbReference type="SAM" id="Phobius"/>
    </source>
</evidence>
<keyword evidence="1" id="KW-0472">Membrane</keyword>
<name>A0A1A9WZP5_9MUSC</name>
<dbReference type="EnsemblMetazoa" id="GBRI038770-RA">
    <property type="protein sequence ID" value="GBRI038770-PA"/>
    <property type="gene ID" value="GBRI038770"/>
</dbReference>
<organism evidence="2 3">
    <name type="scientific">Glossina brevipalpis</name>
    <dbReference type="NCBI Taxonomy" id="37001"/>
    <lineage>
        <taxon>Eukaryota</taxon>
        <taxon>Metazoa</taxon>
        <taxon>Ecdysozoa</taxon>
        <taxon>Arthropoda</taxon>
        <taxon>Hexapoda</taxon>
        <taxon>Insecta</taxon>
        <taxon>Pterygota</taxon>
        <taxon>Neoptera</taxon>
        <taxon>Endopterygota</taxon>
        <taxon>Diptera</taxon>
        <taxon>Brachycera</taxon>
        <taxon>Muscomorpha</taxon>
        <taxon>Hippoboscoidea</taxon>
        <taxon>Glossinidae</taxon>
        <taxon>Glossina</taxon>
    </lineage>
</organism>
<keyword evidence="1" id="KW-1133">Transmembrane helix</keyword>
<protein>
    <submittedName>
        <fullName evidence="2">Uncharacterized protein</fullName>
    </submittedName>
</protein>
<evidence type="ECO:0000313" key="3">
    <source>
        <dbReference type="Proteomes" id="UP000091820"/>
    </source>
</evidence>
<dbReference type="AlphaFoldDB" id="A0A1A9WZP5"/>
<proteinExistence type="predicted"/>
<feature type="transmembrane region" description="Helical" evidence="1">
    <location>
        <begin position="43"/>
        <end position="66"/>
    </location>
</feature>
<dbReference type="VEuPathDB" id="VectorBase:GBRI038770"/>